<dbReference type="Proteomes" id="UP001295684">
    <property type="component" value="Unassembled WGS sequence"/>
</dbReference>
<sequence length="121" mass="14213">MIFLFGVFLHWLSPLLTPVTTPRYSSLFGKNSLLWYCFVSLSQLIFTSNSRVSSRLLWQDLQTIRPRLRVLQSTRSFFRCIRIHYSLKICRCTISPRERCICKQSSSAIFEGSSDSQFQLY</sequence>
<dbReference type="AlphaFoldDB" id="A0AAD1Y7Q2"/>
<gene>
    <name evidence="2" type="ORF">ECRASSUSDP1_LOCUS27659</name>
</gene>
<feature type="signal peptide" evidence="1">
    <location>
        <begin position="1"/>
        <end position="18"/>
    </location>
</feature>
<evidence type="ECO:0000313" key="2">
    <source>
        <dbReference type="EMBL" id="CAI2386058.1"/>
    </source>
</evidence>
<keyword evidence="3" id="KW-1185">Reference proteome</keyword>
<proteinExistence type="predicted"/>
<dbReference type="EMBL" id="CAMPGE010028538">
    <property type="protein sequence ID" value="CAI2386058.1"/>
    <property type="molecule type" value="Genomic_DNA"/>
</dbReference>
<keyword evidence="1" id="KW-0732">Signal</keyword>
<accession>A0AAD1Y7Q2</accession>
<name>A0AAD1Y7Q2_EUPCR</name>
<evidence type="ECO:0008006" key="4">
    <source>
        <dbReference type="Google" id="ProtNLM"/>
    </source>
</evidence>
<reference evidence="2" key="1">
    <citation type="submission" date="2023-07" db="EMBL/GenBank/DDBJ databases">
        <authorList>
            <consortium name="AG Swart"/>
            <person name="Singh M."/>
            <person name="Singh A."/>
            <person name="Seah K."/>
            <person name="Emmerich C."/>
        </authorList>
    </citation>
    <scope>NUCLEOTIDE SEQUENCE</scope>
    <source>
        <strain evidence="2">DP1</strain>
    </source>
</reference>
<organism evidence="2 3">
    <name type="scientific">Euplotes crassus</name>
    <dbReference type="NCBI Taxonomy" id="5936"/>
    <lineage>
        <taxon>Eukaryota</taxon>
        <taxon>Sar</taxon>
        <taxon>Alveolata</taxon>
        <taxon>Ciliophora</taxon>
        <taxon>Intramacronucleata</taxon>
        <taxon>Spirotrichea</taxon>
        <taxon>Hypotrichia</taxon>
        <taxon>Euplotida</taxon>
        <taxon>Euplotidae</taxon>
        <taxon>Moneuplotes</taxon>
    </lineage>
</organism>
<feature type="chain" id="PRO_5042264961" description="Secreted protein" evidence="1">
    <location>
        <begin position="19"/>
        <end position="121"/>
    </location>
</feature>
<comment type="caution">
    <text evidence="2">The sequence shown here is derived from an EMBL/GenBank/DDBJ whole genome shotgun (WGS) entry which is preliminary data.</text>
</comment>
<evidence type="ECO:0000256" key="1">
    <source>
        <dbReference type="SAM" id="SignalP"/>
    </source>
</evidence>
<protein>
    <recommendedName>
        <fullName evidence="4">Secreted protein</fullName>
    </recommendedName>
</protein>
<evidence type="ECO:0000313" key="3">
    <source>
        <dbReference type="Proteomes" id="UP001295684"/>
    </source>
</evidence>